<keyword evidence="3" id="KW-0812">Transmembrane</keyword>
<evidence type="ECO:0000313" key="5">
    <source>
        <dbReference type="EMBL" id="MEF3365946.1"/>
    </source>
</evidence>
<keyword evidence="6" id="KW-1185">Reference proteome</keyword>
<dbReference type="PROSITE" id="PS51635">
    <property type="entry name" value="PNPLA"/>
    <property type="match status" value="1"/>
</dbReference>
<keyword evidence="3" id="KW-0472">Membrane</keyword>
<comment type="caution">
    <text evidence="2">Lacks conserved residue(s) required for the propagation of feature annotation.</text>
</comment>
<feature type="domain" description="PNPLA" evidence="4">
    <location>
        <begin position="17"/>
        <end position="375"/>
    </location>
</feature>
<evidence type="ECO:0000256" key="3">
    <source>
        <dbReference type="SAM" id="Phobius"/>
    </source>
</evidence>
<proteinExistence type="predicted"/>
<feature type="short sequence motif" description="DGA/G" evidence="2">
    <location>
        <begin position="362"/>
        <end position="364"/>
    </location>
</feature>
<keyword evidence="2" id="KW-0442">Lipid degradation</keyword>
<dbReference type="EMBL" id="JAZHYN010000010">
    <property type="protein sequence ID" value="MEF3365946.1"/>
    <property type="molecule type" value="Genomic_DNA"/>
</dbReference>
<sequence length="588" mass="64949">MNSEESAFTHPAKVCDIVMKGGITSGVVYPLALVTLAKQYRFANIGGTSAGAMAAAAAAAAEYGRFSDTGGFARLEKVPNEIGPNLRRLFQPTPLLRPLFEIFAASLEAKSAPEKIAGVIRAAIAGYSNAAAIGAVPAIAAIILMLASGCGSLAALLVGAVIGLVGVAAALLWRIYRALTKELPANDYGLCPGIAQPGGEGEGFTDWLARLIEETAGRRGSASPLTFGDLEKPAEGRHAIRLLMMTTSLMEMRPYTLPLDSDSGAREGETYGFVFELGEWRKLFPARVIDYLMRVCPPFETTQGETGEFFHFPDRERLPVVVAARMSLSFPGLISAVPLWRRDFLYREKSDQQRLRRCLFSDGGLSSNFPIHFFDRLLPNHPTFAISLDVYDEKRSSHNDRVWLHKKAGEGINRPVMAFEGLVPFLLRFVDAAKDWQDNLQSVLPGYRERIVHIGLEEEEGGLNIAMDDATIHRLADLGRQAGERLEDFDLDAHRWRRFLVAMARVEQTLDEVAQSYDGVKGAESFRDFLVRYPDLAAEYKQTPEEVAEMLKRGAELAKLGEEWREEPRIRDGKIPRPRTALRITPIP</sequence>
<reference evidence="5 6" key="1">
    <citation type="submission" date="2024-02" db="EMBL/GenBank/DDBJ databases">
        <authorList>
            <person name="Grouzdev D."/>
        </authorList>
    </citation>
    <scope>NUCLEOTIDE SEQUENCE [LARGE SCALE GENOMIC DNA]</scope>
    <source>
        <strain evidence="5 6">9N</strain>
    </source>
</reference>
<dbReference type="SUPFAM" id="SSF52151">
    <property type="entry name" value="FabD/lysophospholipase-like"/>
    <property type="match status" value="1"/>
</dbReference>
<dbReference type="InterPro" id="IPR016035">
    <property type="entry name" value="Acyl_Trfase/lysoPLipase"/>
</dbReference>
<evidence type="ECO:0000256" key="2">
    <source>
        <dbReference type="PROSITE-ProRule" id="PRU01161"/>
    </source>
</evidence>
<feature type="transmembrane region" description="Helical" evidence="3">
    <location>
        <begin position="124"/>
        <end position="147"/>
    </location>
</feature>
<organism evidence="5 6">
    <name type="scientific">Methylocystis borbori</name>
    <dbReference type="NCBI Taxonomy" id="3118750"/>
    <lineage>
        <taxon>Bacteria</taxon>
        <taxon>Pseudomonadati</taxon>
        <taxon>Pseudomonadota</taxon>
        <taxon>Alphaproteobacteria</taxon>
        <taxon>Hyphomicrobiales</taxon>
        <taxon>Methylocystaceae</taxon>
        <taxon>Methylocystis</taxon>
    </lineage>
</organism>
<dbReference type="Gene3D" id="3.40.1090.10">
    <property type="entry name" value="Cytosolic phospholipase A2 catalytic domain"/>
    <property type="match status" value="1"/>
</dbReference>
<keyword evidence="3" id="KW-1133">Transmembrane helix</keyword>
<dbReference type="Proteomes" id="UP001350748">
    <property type="component" value="Unassembled WGS sequence"/>
</dbReference>
<keyword evidence="2" id="KW-0378">Hydrolase</keyword>
<feature type="active site" description="Nucleophile" evidence="2">
    <location>
        <position position="49"/>
    </location>
</feature>
<feature type="active site" description="Proton acceptor" evidence="2">
    <location>
        <position position="362"/>
    </location>
</feature>
<evidence type="ECO:0000256" key="1">
    <source>
        <dbReference type="ARBA" id="ARBA00023098"/>
    </source>
</evidence>
<protein>
    <recommendedName>
        <fullName evidence="4">PNPLA domain-containing protein</fullName>
    </recommendedName>
</protein>
<gene>
    <name evidence="5" type="ORF">V3H18_05295</name>
</gene>
<comment type="caution">
    <text evidence="5">The sequence shown here is derived from an EMBL/GenBank/DDBJ whole genome shotgun (WGS) entry which is preliminary data.</text>
</comment>
<feature type="transmembrane region" description="Helical" evidence="3">
    <location>
        <begin position="153"/>
        <end position="173"/>
    </location>
</feature>
<name>A0ABU7XEZ3_9HYPH</name>
<feature type="short sequence motif" description="GXSXG" evidence="2">
    <location>
        <begin position="47"/>
        <end position="51"/>
    </location>
</feature>
<keyword evidence="1 2" id="KW-0443">Lipid metabolism</keyword>
<dbReference type="InterPro" id="IPR002641">
    <property type="entry name" value="PNPLA_dom"/>
</dbReference>
<dbReference type="RefSeq" id="WP_332080897.1">
    <property type="nucleotide sequence ID" value="NZ_JAZHYN010000010.1"/>
</dbReference>
<evidence type="ECO:0000259" key="4">
    <source>
        <dbReference type="PROSITE" id="PS51635"/>
    </source>
</evidence>
<accession>A0ABU7XEZ3</accession>
<evidence type="ECO:0000313" key="6">
    <source>
        <dbReference type="Proteomes" id="UP001350748"/>
    </source>
</evidence>